<comment type="caution">
    <text evidence="6">The sequence shown here is derived from an EMBL/GenBank/DDBJ whole genome shotgun (WGS) entry which is preliminary data.</text>
</comment>
<evidence type="ECO:0000313" key="6">
    <source>
        <dbReference type="EMBL" id="GFR80408.1"/>
    </source>
</evidence>
<dbReference type="EMBL" id="BMAT01004783">
    <property type="protein sequence ID" value="GFR80408.1"/>
    <property type="molecule type" value="Genomic_DNA"/>
</dbReference>
<dbReference type="SUPFAM" id="SSF51730">
    <property type="entry name" value="FAD-linked oxidoreductase"/>
    <property type="match status" value="1"/>
</dbReference>
<proteinExistence type="inferred from homology"/>
<keyword evidence="3 5" id="KW-0274">FAD</keyword>
<dbReference type="InterPro" id="IPR029041">
    <property type="entry name" value="FAD-linked_oxidoreductase-like"/>
</dbReference>
<keyword evidence="7" id="KW-1185">Reference proteome</keyword>
<comment type="catalytic activity">
    <reaction evidence="5">
        <text>L-proline + a quinone = (S)-1-pyrroline-5-carboxylate + a quinol + H(+)</text>
        <dbReference type="Rhea" id="RHEA:23784"/>
        <dbReference type="ChEBI" id="CHEBI:15378"/>
        <dbReference type="ChEBI" id="CHEBI:17388"/>
        <dbReference type="ChEBI" id="CHEBI:24646"/>
        <dbReference type="ChEBI" id="CHEBI:60039"/>
        <dbReference type="ChEBI" id="CHEBI:132124"/>
        <dbReference type="EC" id="1.5.5.2"/>
    </reaction>
</comment>
<keyword evidence="4 5" id="KW-0560">Oxidoreductase</keyword>
<comment type="similarity">
    <text evidence="5">Belongs to the proline oxidase family.</text>
</comment>
<dbReference type="GO" id="GO:0005739">
    <property type="term" value="C:mitochondrion"/>
    <property type="evidence" value="ECO:0007669"/>
    <property type="project" value="TreeGrafter"/>
</dbReference>
<comment type="function">
    <text evidence="5">Converts proline to delta-1-pyrroline-5-carboxylate.</text>
</comment>
<evidence type="ECO:0000256" key="3">
    <source>
        <dbReference type="ARBA" id="ARBA00022827"/>
    </source>
</evidence>
<dbReference type="Proteomes" id="UP000762676">
    <property type="component" value="Unassembled WGS sequence"/>
</dbReference>
<comment type="cofactor">
    <cofactor evidence="1 5">
        <name>FAD</name>
        <dbReference type="ChEBI" id="CHEBI:57692"/>
    </cofactor>
</comment>
<dbReference type="GO" id="GO:0004657">
    <property type="term" value="F:proline dehydrogenase activity"/>
    <property type="evidence" value="ECO:0007669"/>
    <property type="project" value="UniProtKB-EC"/>
</dbReference>
<evidence type="ECO:0000256" key="1">
    <source>
        <dbReference type="ARBA" id="ARBA00001974"/>
    </source>
</evidence>
<accession>A0AAV4G3T8</accession>
<dbReference type="EC" id="1.5.5.2" evidence="5"/>
<keyword evidence="2 5" id="KW-0285">Flavoprotein</keyword>
<reference evidence="6 7" key="1">
    <citation type="journal article" date="2021" name="Elife">
        <title>Chloroplast acquisition without the gene transfer in kleptoplastic sea slugs, Plakobranchus ocellatus.</title>
        <authorList>
            <person name="Maeda T."/>
            <person name="Takahashi S."/>
            <person name="Yoshida T."/>
            <person name="Shimamura S."/>
            <person name="Takaki Y."/>
            <person name="Nagai Y."/>
            <person name="Toyoda A."/>
            <person name="Suzuki Y."/>
            <person name="Arimoto A."/>
            <person name="Ishii H."/>
            <person name="Satoh N."/>
            <person name="Nishiyama T."/>
            <person name="Hasebe M."/>
            <person name="Maruyama T."/>
            <person name="Minagawa J."/>
            <person name="Obokata J."/>
            <person name="Shigenobu S."/>
        </authorList>
    </citation>
    <scope>NUCLEOTIDE SEQUENCE [LARGE SCALE GENOMIC DNA]</scope>
</reference>
<dbReference type="PANTHER" id="PTHR13914:SF29">
    <property type="entry name" value="HYDROXYPROLINE DEHYDROGENASE"/>
    <property type="match status" value="1"/>
</dbReference>
<evidence type="ECO:0000256" key="2">
    <source>
        <dbReference type="ARBA" id="ARBA00022630"/>
    </source>
</evidence>
<evidence type="ECO:0000256" key="5">
    <source>
        <dbReference type="RuleBase" id="RU364054"/>
    </source>
</evidence>
<dbReference type="GO" id="GO:0010133">
    <property type="term" value="P:L-proline catabolic process to L-glutamate"/>
    <property type="evidence" value="ECO:0007669"/>
    <property type="project" value="TreeGrafter"/>
</dbReference>
<evidence type="ECO:0000313" key="7">
    <source>
        <dbReference type="Proteomes" id="UP000762676"/>
    </source>
</evidence>
<dbReference type="PANTHER" id="PTHR13914">
    <property type="entry name" value="PROLINE OXIDASE"/>
    <property type="match status" value="1"/>
</dbReference>
<organism evidence="6 7">
    <name type="scientific">Elysia marginata</name>
    <dbReference type="NCBI Taxonomy" id="1093978"/>
    <lineage>
        <taxon>Eukaryota</taxon>
        <taxon>Metazoa</taxon>
        <taxon>Spiralia</taxon>
        <taxon>Lophotrochozoa</taxon>
        <taxon>Mollusca</taxon>
        <taxon>Gastropoda</taxon>
        <taxon>Heterobranchia</taxon>
        <taxon>Euthyneura</taxon>
        <taxon>Panpulmonata</taxon>
        <taxon>Sacoglossa</taxon>
        <taxon>Placobranchoidea</taxon>
        <taxon>Plakobranchidae</taxon>
        <taxon>Elysia</taxon>
    </lineage>
</organism>
<name>A0AAV4G3T8_9GAST</name>
<sequence>MQLSYRLLGKRLSDYLIGRTVYAQFVAGETTQQMIETIGRLREGGVGPILCCPTECYTHDMGMTQEEFYDLNLSKVLGSIEMATQLEDPYPMVQYKYTAFISGDLMVSLSPMCKKTLHDPEVIRGIVAAMEGQVVDFAKLPGWEDFPVEKTGELITGLRRIGQINTELQKYDIIALTDAEYINMNPGLRLLGLCSMKQCNTGHRARIFYTYQAYLKVYEGRRVVDEGA</sequence>
<dbReference type="Gene3D" id="3.20.20.220">
    <property type="match status" value="1"/>
</dbReference>
<protein>
    <recommendedName>
        <fullName evidence="5">Proline dehydrogenase</fullName>
        <ecNumber evidence="5">1.5.5.2</ecNumber>
    </recommendedName>
</protein>
<dbReference type="GO" id="GO:0071949">
    <property type="term" value="F:FAD binding"/>
    <property type="evidence" value="ECO:0007669"/>
    <property type="project" value="TreeGrafter"/>
</dbReference>
<keyword evidence="5" id="KW-0642">Proline metabolism</keyword>
<evidence type="ECO:0000256" key="4">
    <source>
        <dbReference type="ARBA" id="ARBA00023002"/>
    </source>
</evidence>
<dbReference type="AlphaFoldDB" id="A0AAV4G3T8"/>
<dbReference type="InterPro" id="IPR015659">
    <property type="entry name" value="Proline_oxidase"/>
</dbReference>
<gene>
    <name evidence="6" type="ORF">ElyMa_002313600</name>
</gene>